<organism evidence="4 5">
    <name type="scientific">Candidatus Portnoybacteria bacterium CG_4_10_14_0_2_um_filter_44_20</name>
    <dbReference type="NCBI Taxonomy" id="1974799"/>
    <lineage>
        <taxon>Bacteria</taxon>
        <taxon>Candidatus Portnoyibacteriota</taxon>
    </lineage>
</organism>
<name>A0A2M7UJT0_9BACT</name>
<dbReference type="Pfam" id="PF18895">
    <property type="entry name" value="T4SS_pilin"/>
    <property type="match status" value="1"/>
</dbReference>
<dbReference type="Gene3D" id="1.10.530.10">
    <property type="match status" value="1"/>
</dbReference>
<dbReference type="InterPro" id="IPR043993">
    <property type="entry name" value="T4SS_pilin"/>
</dbReference>
<dbReference type="CDD" id="cd00254">
    <property type="entry name" value="LT-like"/>
    <property type="match status" value="1"/>
</dbReference>
<evidence type="ECO:0000256" key="2">
    <source>
        <dbReference type="SAM" id="SignalP"/>
    </source>
</evidence>
<sequence>MFKKILQKVSCFFCVTVFCFFSQIAQAANYDLQVPLPGVSGTVSSPSQYIRAIFTFGLSIVGIAALLAIVIGGFKYLRSGGSETRKTSGKEWIWGAVIGLVLMLCSWLILNTINPKLTSLSEPGLMAITLEPHRGLSYNEGTKTYDVKTWNDVKSLASYSNNDITAAVKAAAAAYPNVPEDMIWAVMGQESGKVGVSAVSPKGAQGLMQLMPGTARSLGVTDPFDPGQNVMAGTKYLSMNYQQFGNWTDTLGAYNAGPDRIRQYGSGANIPFKKTQDYIANIKGIVPQYF</sequence>
<accession>A0A2M7UJT0</accession>
<gene>
    <name evidence="4" type="ORF">COY11_01330</name>
</gene>
<keyword evidence="1" id="KW-1133">Transmembrane helix</keyword>
<feature type="domain" description="Transglycosylase SLT" evidence="3">
    <location>
        <begin position="171"/>
        <end position="267"/>
    </location>
</feature>
<keyword evidence="1" id="KW-0472">Membrane</keyword>
<proteinExistence type="predicted"/>
<feature type="signal peptide" evidence="2">
    <location>
        <begin position="1"/>
        <end position="27"/>
    </location>
</feature>
<dbReference type="InterPro" id="IPR008258">
    <property type="entry name" value="Transglycosylase_SLT_dom_1"/>
</dbReference>
<dbReference type="PANTHER" id="PTHR37423">
    <property type="entry name" value="SOLUBLE LYTIC MUREIN TRANSGLYCOSYLASE-RELATED"/>
    <property type="match status" value="1"/>
</dbReference>
<evidence type="ECO:0000256" key="1">
    <source>
        <dbReference type="SAM" id="Phobius"/>
    </source>
</evidence>
<keyword evidence="1" id="KW-0812">Transmembrane</keyword>
<dbReference type="AlphaFoldDB" id="A0A2M7UJT0"/>
<feature type="chain" id="PRO_5014999520" description="Transglycosylase SLT domain-containing protein" evidence="2">
    <location>
        <begin position="28"/>
        <end position="290"/>
    </location>
</feature>
<evidence type="ECO:0000313" key="5">
    <source>
        <dbReference type="Proteomes" id="UP000229805"/>
    </source>
</evidence>
<protein>
    <recommendedName>
        <fullName evidence="3">Transglycosylase SLT domain-containing protein</fullName>
    </recommendedName>
</protein>
<evidence type="ECO:0000313" key="4">
    <source>
        <dbReference type="EMBL" id="PIZ71469.1"/>
    </source>
</evidence>
<dbReference type="InterPro" id="IPR023346">
    <property type="entry name" value="Lysozyme-like_dom_sf"/>
</dbReference>
<dbReference type="SUPFAM" id="SSF53955">
    <property type="entry name" value="Lysozyme-like"/>
    <property type="match status" value="1"/>
</dbReference>
<dbReference type="Proteomes" id="UP000229805">
    <property type="component" value="Unassembled WGS sequence"/>
</dbReference>
<feature type="transmembrane region" description="Helical" evidence="1">
    <location>
        <begin position="51"/>
        <end position="71"/>
    </location>
</feature>
<comment type="caution">
    <text evidence="4">The sequence shown here is derived from an EMBL/GenBank/DDBJ whole genome shotgun (WGS) entry which is preliminary data.</text>
</comment>
<dbReference type="EMBL" id="PFOG01000053">
    <property type="protein sequence ID" value="PIZ71469.1"/>
    <property type="molecule type" value="Genomic_DNA"/>
</dbReference>
<dbReference type="PANTHER" id="PTHR37423:SF2">
    <property type="entry name" value="MEMBRANE-BOUND LYTIC MUREIN TRANSGLYCOSYLASE C"/>
    <property type="match status" value="1"/>
</dbReference>
<evidence type="ECO:0000259" key="3">
    <source>
        <dbReference type="Pfam" id="PF01464"/>
    </source>
</evidence>
<reference evidence="5" key="1">
    <citation type="submission" date="2017-09" db="EMBL/GenBank/DDBJ databases">
        <title>Depth-based differentiation of microbial function through sediment-hosted aquifers and enrichment of novel symbionts in the deep terrestrial subsurface.</title>
        <authorList>
            <person name="Probst A.J."/>
            <person name="Ladd B."/>
            <person name="Jarett J.K."/>
            <person name="Geller-Mcgrath D.E."/>
            <person name="Sieber C.M.K."/>
            <person name="Emerson J.B."/>
            <person name="Anantharaman K."/>
            <person name="Thomas B.C."/>
            <person name="Malmstrom R."/>
            <person name="Stieglmeier M."/>
            <person name="Klingl A."/>
            <person name="Woyke T."/>
            <person name="Ryan C.M."/>
            <person name="Banfield J.F."/>
        </authorList>
    </citation>
    <scope>NUCLEOTIDE SEQUENCE [LARGE SCALE GENOMIC DNA]</scope>
</reference>
<keyword evidence="2" id="KW-0732">Signal</keyword>
<feature type="transmembrane region" description="Helical" evidence="1">
    <location>
        <begin position="92"/>
        <end position="110"/>
    </location>
</feature>
<dbReference type="Pfam" id="PF01464">
    <property type="entry name" value="SLT"/>
    <property type="match status" value="1"/>
</dbReference>